<gene>
    <name evidence="1" type="ORF">OWV82_014346</name>
</gene>
<dbReference type="Proteomes" id="UP001164539">
    <property type="component" value="Chromosome 8"/>
</dbReference>
<proteinExistence type="predicted"/>
<sequence>MLGTFSLEHTNLINSGLTWKGSKGNRSSSRQAEKSVSRSLKACRELFNQNLKTVDMPVCESEKLGVSVLGCHFTEKAEHVPIKKRRFVYRSPSPPPRTPSPHPEKTDMVLKIKPGVIDRTASANDLGPIVDKECYVDETILEKEKVQVNENEDFSGISMLAAAACSKDFGGEEGHVEYGSGIEETSVRDSPFECATNSESLSLSKRVSKNDLNCAEISTKGAVVQDHPMNLKDLLSSKDKGTIRKQGSSSRDDRLHWDLNRAMDSWERLSEYRVADSNTNVTGRNAEDVDHSKHCDKMRNFKCYELPSDPGDSNTDAAKDLPPSDFKEVSHERKQLNIENHKLSVSAYSERSNYMEENLLSSELDHAGKADQLEGQQPLHSQERTVNGAGSVIVLADDAKKLLALIDDDQSITDHTVSSAFGNDDSSLHGVVSLYLSEDNKVPYKSHDHKSSYAATADMFTSSSSQLEKKEVACLVPSSCNTTGVVGDGLKEAVADVKEICGSLAGTSYPVDIIALEAGQTLEPECIDNLRENQSCSAPQSSEIPTSAALIKDQPALAVDLEVEHGKASVHGSVEMDALVHTIGEEPATKCMKNSAEMLQAPSVHSSHGLCRSNCDDLVNSSDRMIVEEPLDDYNSDIPHDHAHVKSSDLEVDYDSQYEDGEVRESIVHTWEEYDGEDMEVEHVDYGSDSGNNLSCEAEKSMKHAQETNFQSCLSGSSGSGKERSFKGQEGMDEVESGKVTRDAVAREVEMEKSSLSAGSTMKISRWDHRKFSDSMIGLGDGSSRKNLASDSMDVMAAEGTKMRMVGSREFRRELRSHTEGRALQDQYFKKGQTYMQGISDTDNTYPRYERVSGYVEPFGRVRYTRHARGEEGHHWVNSADSHRGIKRYRSPHYHVPASFRRPGPENGPIARQNMDASSLSVHQRLIRSGSPADDRYEAFRLRLGFRPSRELSPGRRMTLGRGRSLRYGPRLDGRGLRGRYHGSLPDDCSGPSLNHSHPPVKRDRSSSPIERRGKDSARNSHSKSPPTSRLCSSDSGNPSSAHRSESPSFRSEVRMQRGRSPHQRSGFMASRIVRFPKMRRNHGSPPRNSRSIGNSKDGLVHFREQARFGPREGRFDFLDPPRNYRSVHTGRLLEMEGIDRGRPRCDGSDDNREKHGHRFGLVPPAKQYDVDGAVKQFPRKVDEGFVKGQSSRYVDGADFYGRGSPKQFGRGIESFMGDGPRKFREERDPFIHQRDGKCNANPKSSRMREIDDDKASMRRPS</sequence>
<evidence type="ECO:0000313" key="2">
    <source>
        <dbReference type="Proteomes" id="UP001164539"/>
    </source>
</evidence>
<protein>
    <submittedName>
        <fullName evidence="1">Agglutinin-like protein</fullName>
    </submittedName>
</protein>
<keyword evidence="2" id="KW-1185">Reference proteome</keyword>
<evidence type="ECO:0000313" key="1">
    <source>
        <dbReference type="EMBL" id="KAJ4712031.1"/>
    </source>
</evidence>
<name>A0ACC1XKU5_MELAZ</name>
<organism evidence="1 2">
    <name type="scientific">Melia azedarach</name>
    <name type="common">Chinaberry tree</name>
    <dbReference type="NCBI Taxonomy" id="155640"/>
    <lineage>
        <taxon>Eukaryota</taxon>
        <taxon>Viridiplantae</taxon>
        <taxon>Streptophyta</taxon>
        <taxon>Embryophyta</taxon>
        <taxon>Tracheophyta</taxon>
        <taxon>Spermatophyta</taxon>
        <taxon>Magnoliopsida</taxon>
        <taxon>eudicotyledons</taxon>
        <taxon>Gunneridae</taxon>
        <taxon>Pentapetalae</taxon>
        <taxon>rosids</taxon>
        <taxon>malvids</taxon>
        <taxon>Sapindales</taxon>
        <taxon>Meliaceae</taxon>
        <taxon>Melia</taxon>
    </lineage>
</organism>
<dbReference type="EMBL" id="CM051401">
    <property type="protein sequence ID" value="KAJ4712031.1"/>
    <property type="molecule type" value="Genomic_DNA"/>
</dbReference>
<accession>A0ACC1XKU5</accession>
<comment type="caution">
    <text evidence="1">The sequence shown here is derived from an EMBL/GenBank/DDBJ whole genome shotgun (WGS) entry which is preliminary data.</text>
</comment>
<reference evidence="1 2" key="1">
    <citation type="journal article" date="2023" name="Science">
        <title>Complex scaffold remodeling in plant triterpene biosynthesis.</title>
        <authorList>
            <person name="De La Pena R."/>
            <person name="Hodgson H."/>
            <person name="Liu J.C."/>
            <person name="Stephenson M.J."/>
            <person name="Martin A.C."/>
            <person name="Owen C."/>
            <person name="Harkess A."/>
            <person name="Leebens-Mack J."/>
            <person name="Jimenez L.E."/>
            <person name="Osbourn A."/>
            <person name="Sattely E.S."/>
        </authorList>
    </citation>
    <scope>NUCLEOTIDE SEQUENCE [LARGE SCALE GENOMIC DNA]</scope>
    <source>
        <strain evidence="2">cv. JPN11</strain>
        <tissue evidence="1">Leaf</tissue>
    </source>
</reference>